<keyword evidence="2" id="KW-0810">Translation regulation</keyword>
<evidence type="ECO:0000313" key="5">
    <source>
        <dbReference type="EMBL" id="RKP08536.1"/>
    </source>
</evidence>
<dbReference type="PANTHER" id="PTHR12669:SF12">
    <property type="entry name" value="EUKARYOTIC TRANSLATION INITIATION FACTOR 4E-BINDING PROTEIN"/>
    <property type="match status" value="1"/>
</dbReference>
<dbReference type="AlphaFoldDB" id="A0A4P9XR44"/>
<keyword evidence="5" id="KW-0648">Protein biosynthesis</keyword>
<organism evidence="5 6">
    <name type="scientific">Thamnocephalis sphaerospora</name>
    <dbReference type="NCBI Taxonomy" id="78915"/>
    <lineage>
        <taxon>Eukaryota</taxon>
        <taxon>Fungi</taxon>
        <taxon>Fungi incertae sedis</taxon>
        <taxon>Zoopagomycota</taxon>
        <taxon>Zoopagomycotina</taxon>
        <taxon>Zoopagomycetes</taxon>
        <taxon>Zoopagales</taxon>
        <taxon>Sigmoideomycetaceae</taxon>
        <taxon>Thamnocephalis</taxon>
    </lineage>
</organism>
<dbReference type="GO" id="GO:0005737">
    <property type="term" value="C:cytoplasm"/>
    <property type="evidence" value="ECO:0007669"/>
    <property type="project" value="TreeGrafter"/>
</dbReference>
<keyword evidence="6" id="KW-1185">Reference proteome</keyword>
<feature type="compositionally biased region" description="Basic and acidic residues" evidence="4">
    <location>
        <begin position="116"/>
        <end position="143"/>
    </location>
</feature>
<gene>
    <name evidence="5" type="ORF">THASP1DRAFT_29669</name>
</gene>
<evidence type="ECO:0000256" key="3">
    <source>
        <dbReference type="ARBA" id="ARBA00023193"/>
    </source>
</evidence>
<keyword evidence="5" id="KW-0396">Initiation factor</keyword>
<evidence type="ECO:0000256" key="1">
    <source>
        <dbReference type="ARBA" id="ARBA00005480"/>
    </source>
</evidence>
<dbReference type="GO" id="GO:0045947">
    <property type="term" value="P:negative regulation of translational initiation"/>
    <property type="evidence" value="ECO:0007669"/>
    <property type="project" value="InterPro"/>
</dbReference>
<dbReference type="Proteomes" id="UP000271241">
    <property type="component" value="Unassembled WGS sequence"/>
</dbReference>
<comment type="similarity">
    <text evidence="1">Belongs to the eIF4E-binding protein family.</text>
</comment>
<evidence type="ECO:0000313" key="6">
    <source>
        <dbReference type="Proteomes" id="UP000271241"/>
    </source>
</evidence>
<dbReference type="InterPro" id="IPR008606">
    <property type="entry name" value="EIF4EBP"/>
</dbReference>
<reference evidence="6" key="1">
    <citation type="journal article" date="2018" name="Nat. Microbiol.">
        <title>Leveraging single-cell genomics to expand the fungal tree of life.</title>
        <authorList>
            <person name="Ahrendt S.R."/>
            <person name="Quandt C.A."/>
            <person name="Ciobanu D."/>
            <person name="Clum A."/>
            <person name="Salamov A."/>
            <person name="Andreopoulos B."/>
            <person name="Cheng J.F."/>
            <person name="Woyke T."/>
            <person name="Pelin A."/>
            <person name="Henrissat B."/>
            <person name="Reynolds N.K."/>
            <person name="Benny G.L."/>
            <person name="Smith M.E."/>
            <person name="James T.Y."/>
            <person name="Grigoriev I.V."/>
        </authorList>
    </citation>
    <scope>NUCLEOTIDE SEQUENCE [LARGE SCALE GENOMIC DNA]</scope>
    <source>
        <strain evidence="6">RSA 1356</strain>
    </source>
</reference>
<keyword evidence="3" id="KW-0652">Protein synthesis inhibitor</keyword>
<proteinExistence type="inferred from homology"/>
<dbReference type="STRING" id="78915.A0A4P9XR44"/>
<dbReference type="OrthoDB" id="19729at2759"/>
<feature type="compositionally biased region" description="Low complexity" evidence="4">
    <location>
        <begin position="88"/>
        <end position="99"/>
    </location>
</feature>
<name>A0A4P9XR44_9FUNG</name>
<dbReference type="Pfam" id="PF05456">
    <property type="entry name" value="eIF_4EBP"/>
    <property type="match status" value="1"/>
</dbReference>
<sequence length="150" mass="16107">MSTARDIPIAVRRADPGAPLPNDYSTTPHGTIFSTTPGGTRIIYDRSKLLSLRNSPLSRTPPANLPNIPGVTRASYSGHPGSLPAHPSSLSRSVSASDVVDTEAAPCLRSRALPTTHEENLHENGRDHDGHEDIEASKSKGDDLFDMEME</sequence>
<evidence type="ECO:0000256" key="2">
    <source>
        <dbReference type="ARBA" id="ARBA00022845"/>
    </source>
</evidence>
<feature type="region of interest" description="Disordered" evidence="4">
    <location>
        <begin position="53"/>
        <end position="150"/>
    </location>
</feature>
<dbReference type="GO" id="GO:0003743">
    <property type="term" value="F:translation initiation factor activity"/>
    <property type="evidence" value="ECO:0007669"/>
    <property type="project" value="UniProtKB-KW"/>
</dbReference>
<evidence type="ECO:0000256" key="4">
    <source>
        <dbReference type="SAM" id="MobiDB-lite"/>
    </source>
</evidence>
<dbReference type="GO" id="GO:0008190">
    <property type="term" value="F:eukaryotic initiation factor 4E binding"/>
    <property type="evidence" value="ECO:0007669"/>
    <property type="project" value="InterPro"/>
</dbReference>
<dbReference type="EMBL" id="KZ992593">
    <property type="protein sequence ID" value="RKP08536.1"/>
    <property type="molecule type" value="Genomic_DNA"/>
</dbReference>
<accession>A0A4P9XR44</accession>
<dbReference type="PANTHER" id="PTHR12669">
    <property type="entry name" value="EUKARYOTIC TRANSLATION INITIATION FACTOR 4E-BINDING PROTEIN"/>
    <property type="match status" value="1"/>
</dbReference>
<protein>
    <submittedName>
        <fullName evidence="5">Eukaryotic translation initiation factor 4E binding protein-domain-containing protein</fullName>
    </submittedName>
</protein>